<sequence>MSVNTTALRDLVVERLVVAADEIFALFEQTFTEYQAVLRSKLLQDHKYHIQPEPKEELLKEDIQTVVVQTDVGPNFERIKYEEEEIPLDLQFPVPHLTATSEAHVDKSTLFQHQPAEERGPGAVKVSECEGDEPGCSLDFELAPCSFSDTDDSDDWEPSPKKKRKPRKRKNGLGQNKRKDVKERRGNAATNEEEQCAADVSNPPFIDAKVQSFSCSLCNNSFSEKQYLSQHMRVHTGERPYRCEPCGMTFRFRQNFYQHNLVVHPKEKPHRCQVCDKEFADSCELIAHKETHKDKEPYKCLNCNKTFMCIKSLMSHKMSERCL</sequence>
<dbReference type="Gene3D" id="3.30.160.60">
    <property type="entry name" value="Classic Zinc Finger"/>
    <property type="match status" value="4"/>
</dbReference>
<dbReference type="FunFam" id="3.30.160.60:FF:000110">
    <property type="entry name" value="Zinc finger protein-like"/>
    <property type="match status" value="1"/>
</dbReference>
<protein>
    <recommendedName>
        <fullName evidence="10">C2H2-type domain-containing protein</fullName>
    </recommendedName>
</protein>
<accession>A0A8C6TH16</accession>
<dbReference type="Pfam" id="PF00096">
    <property type="entry name" value="zf-C2H2"/>
    <property type="match status" value="2"/>
</dbReference>
<dbReference type="InterPro" id="IPR036236">
    <property type="entry name" value="Znf_C2H2_sf"/>
</dbReference>
<feature type="domain" description="C2H2-type" evidence="10">
    <location>
        <begin position="213"/>
        <end position="240"/>
    </location>
</feature>
<keyword evidence="4 8" id="KW-0863">Zinc-finger</keyword>
<dbReference type="PROSITE" id="PS50157">
    <property type="entry name" value="ZINC_FINGER_C2H2_2"/>
    <property type="match status" value="3"/>
</dbReference>
<evidence type="ECO:0000313" key="12">
    <source>
        <dbReference type="Proteomes" id="UP000694523"/>
    </source>
</evidence>
<dbReference type="GO" id="GO:0008270">
    <property type="term" value="F:zinc ion binding"/>
    <property type="evidence" value="ECO:0007669"/>
    <property type="project" value="UniProtKB-KW"/>
</dbReference>
<dbReference type="PROSITE" id="PS00028">
    <property type="entry name" value="ZINC_FINGER_C2H2_1"/>
    <property type="match status" value="3"/>
</dbReference>
<dbReference type="Proteomes" id="UP000694523">
    <property type="component" value="Unplaced"/>
</dbReference>
<reference evidence="11" key="2">
    <citation type="submission" date="2025-09" db="UniProtKB">
        <authorList>
            <consortium name="Ensembl"/>
        </authorList>
    </citation>
    <scope>IDENTIFICATION</scope>
</reference>
<evidence type="ECO:0000256" key="6">
    <source>
        <dbReference type="ARBA" id="ARBA00023125"/>
    </source>
</evidence>
<evidence type="ECO:0000256" key="2">
    <source>
        <dbReference type="ARBA" id="ARBA00022723"/>
    </source>
</evidence>
<keyword evidence="6" id="KW-0238">DNA-binding</keyword>
<feature type="region of interest" description="Disordered" evidence="9">
    <location>
        <begin position="149"/>
        <end position="197"/>
    </location>
</feature>
<evidence type="ECO:0000259" key="10">
    <source>
        <dbReference type="PROSITE" id="PS50157"/>
    </source>
</evidence>
<dbReference type="FunFam" id="3.30.160.60:FF:001450">
    <property type="entry name" value="zinc finger protein 774"/>
    <property type="match status" value="1"/>
</dbReference>
<dbReference type="SMART" id="SM00355">
    <property type="entry name" value="ZnF_C2H2"/>
    <property type="match status" value="4"/>
</dbReference>
<keyword evidence="12" id="KW-1185">Reference proteome</keyword>
<feature type="domain" description="C2H2-type" evidence="10">
    <location>
        <begin position="241"/>
        <end position="269"/>
    </location>
</feature>
<keyword evidence="3" id="KW-0677">Repeat</keyword>
<evidence type="ECO:0000256" key="1">
    <source>
        <dbReference type="ARBA" id="ARBA00004123"/>
    </source>
</evidence>
<evidence type="ECO:0000256" key="8">
    <source>
        <dbReference type="PROSITE-ProRule" id="PRU00042"/>
    </source>
</evidence>
<evidence type="ECO:0000256" key="3">
    <source>
        <dbReference type="ARBA" id="ARBA00022737"/>
    </source>
</evidence>
<feature type="domain" description="C2H2-type" evidence="10">
    <location>
        <begin position="270"/>
        <end position="297"/>
    </location>
</feature>
<dbReference type="Ensembl" id="ENSNMLT00000024041.1">
    <property type="protein sequence ID" value="ENSNMLP00000021443.1"/>
    <property type="gene ID" value="ENSNMLG00000013921.1"/>
</dbReference>
<organism evidence="11 12">
    <name type="scientific">Neogobius melanostomus</name>
    <name type="common">round goby</name>
    <dbReference type="NCBI Taxonomy" id="47308"/>
    <lineage>
        <taxon>Eukaryota</taxon>
        <taxon>Metazoa</taxon>
        <taxon>Chordata</taxon>
        <taxon>Craniata</taxon>
        <taxon>Vertebrata</taxon>
        <taxon>Euteleostomi</taxon>
        <taxon>Actinopterygii</taxon>
        <taxon>Neopterygii</taxon>
        <taxon>Teleostei</taxon>
        <taxon>Neoteleostei</taxon>
        <taxon>Acanthomorphata</taxon>
        <taxon>Gobiaria</taxon>
        <taxon>Gobiiformes</taxon>
        <taxon>Gobioidei</taxon>
        <taxon>Gobiidae</taxon>
        <taxon>Benthophilinae</taxon>
        <taxon>Neogobiini</taxon>
        <taxon>Neogobius</taxon>
    </lineage>
</organism>
<dbReference type="InterPro" id="IPR013087">
    <property type="entry name" value="Znf_C2H2_type"/>
</dbReference>
<dbReference type="SUPFAM" id="SSF57667">
    <property type="entry name" value="beta-beta-alpha zinc fingers"/>
    <property type="match status" value="2"/>
</dbReference>
<name>A0A8C6TH16_9GOBI</name>
<keyword evidence="7" id="KW-0539">Nucleus</keyword>
<evidence type="ECO:0000256" key="5">
    <source>
        <dbReference type="ARBA" id="ARBA00022833"/>
    </source>
</evidence>
<reference evidence="11" key="1">
    <citation type="submission" date="2025-08" db="UniProtKB">
        <authorList>
            <consortium name="Ensembl"/>
        </authorList>
    </citation>
    <scope>IDENTIFICATION</scope>
</reference>
<evidence type="ECO:0000313" key="11">
    <source>
        <dbReference type="Ensembl" id="ENSNMLP00000021443.1"/>
    </source>
</evidence>
<keyword evidence="2" id="KW-0479">Metal-binding</keyword>
<dbReference type="GO" id="GO:0003677">
    <property type="term" value="F:DNA binding"/>
    <property type="evidence" value="ECO:0007669"/>
    <property type="project" value="UniProtKB-KW"/>
</dbReference>
<dbReference type="GO" id="GO:0005634">
    <property type="term" value="C:nucleus"/>
    <property type="evidence" value="ECO:0007669"/>
    <property type="project" value="UniProtKB-SubCell"/>
</dbReference>
<dbReference type="AlphaFoldDB" id="A0A8C6TH16"/>
<dbReference type="PANTHER" id="PTHR23226">
    <property type="entry name" value="ZINC FINGER AND SCAN DOMAIN-CONTAINING"/>
    <property type="match status" value="1"/>
</dbReference>
<evidence type="ECO:0000256" key="4">
    <source>
        <dbReference type="ARBA" id="ARBA00022771"/>
    </source>
</evidence>
<feature type="compositionally biased region" description="Basic residues" evidence="9">
    <location>
        <begin position="161"/>
        <end position="171"/>
    </location>
</feature>
<comment type="subcellular location">
    <subcellularLocation>
        <location evidence="1">Nucleus</location>
    </subcellularLocation>
</comment>
<evidence type="ECO:0000256" key="9">
    <source>
        <dbReference type="SAM" id="MobiDB-lite"/>
    </source>
</evidence>
<keyword evidence="5" id="KW-0862">Zinc</keyword>
<proteinExistence type="predicted"/>
<evidence type="ECO:0000256" key="7">
    <source>
        <dbReference type="ARBA" id="ARBA00023242"/>
    </source>
</evidence>
<feature type="compositionally biased region" description="Basic and acidic residues" evidence="9">
    <location>
        <begin position="177"/>
        <end position="186"/>
    </location>
</feature>